<name>A0A443JJR5_9RHOB</name>
<evidence type="ECO:0008006" key="4">
    <source>
        <dbReference type="Google" id="ProtNLM"/>
    </source>
</evidence>
<feature type="transmembrane region" description="Helical" evidence="1">
    <location>
        <begin position="55"/>
        <end position="81"/>
    </location>
</feature>
<accession>A0A443JJR5</accession>
<sequence>MTDKRTDDDRMLERFFAAARDAAPVPEPAFLTVLMNEAEAALPARPQRRAAGGRFTGWLALLGGWKAVGGLATAAVAGLWIGFAGVERLLPVTDSAAGLVEADAGSSFLADSDILVLAAQ</sequence>
<evidence type="ECO:0000256" key="1">
    <source>
        <dbReference type="SAM" id="Phobius"/>
    </source>
</evidence>
<gene>
    <name evidence="2" type="ORF">D2T30_10710</name>
</gene>
<dbReference type="RefSeq" id="WP_128208867.1">
    <property type="nucleotide sequence ID" value="NZ_JBHRSO010000041.1"/>
</dbReference>
<protein>
    <recommendedName>
        <fullName evidence="4">Dihydroorotate dehydrogenase</fullName>
    </recommendedName>
</protein>
<keyword evidence="1" id="KW-0472">Membrane</keyword>
<dbReference type="AlphaFoldDB" id="A0A443JJR5"/>
<keyword evidence="1" id="KW-1133">Transmembrane helix</keyword>
<keyword evidence="1" id="KW-0812">Transmembrane</keyword>
<organism evidence="2 3">
    <name type="scientific">Paenirhodobacter populi</name>
    <dbReference type="NCBI Taxonomy" id="2306993"/>
    <lineage>
        <taxon>Bacteria</taxon>
        <taxon>Pseudomonadati</taxon>
        <taxon>Pseudomonadota</taxon>
        <taxon>Alphaproteobacteria</taxon>
        <taxon>Rhodobacterales</taxon>
        <taxon>Rhodobacter group</taxon>
        <taxon>Paenirhodobacter</taxon>
    </lineage>
</organism>
<evidence type="ECO:0000313" key="3">
    <source>
        <dbReference type="Proteomes" id="UP000284476"/>
    </source>
</evidence>
<proteinExistence type="predicted"/>
<reference evidence="2 3" key="1">
    <citation type="submission" date="2019-01" db="EMBL/GenBank/DDBJ databases">
        <title>Sinorhodobacter populi sp. nov. isolated from the symptomatic bark tissue of Populus euramericana canker.</title>
        <authorList>
            <person name="Xu G."/>
        </authorList>
    </citation>
    <scope>NUCLEOTIDE SEQUENCE [LARGE SCALE GENOMIC DNA]</scope>
    <source>
        <strain evidence="2 3">SK2B-1</strain>
    </source>
</reference>
<comment type="caution">
    <text evidence="2">The sequence shown here is derived from an EMBL/GenBank/DDBJ whole genome shotgun (WGS) entry which is preliminary data.</text>
</comment>
<dbReference type="EMBL" id="SAUZ01000011">
    <property type="protein sequence ID" value="RWR20835.1"/>
    <property type="molecule type" value="Genomic_DNA"/>
</dbReference>
<reference evidence="2 3" key="2">
    <citation type="submission" date="2019-01" db="EMBL/GenBank/DDBJ databases">
        <authorList>
            <person name="Li Y."/>
        </authorList>
    </citation>
    <scope>NUCLEOTIDE SEQUENCE [LARGE SCALE GENOMIC DNA]</scope>
    <source>
        <strain evidence="2 3">SK2B-1</strain>
    </source>
</reference>
<dbReference type="Proteomes" id="UP000284476">
    <property type="component" value="Unassembled WGS sequence"/>
</dbReference>
<evidence type="ECO:0000313" key="2">
    <source>
        <dbReference type="EMBL" id="RWR20835.1"/>
    </source>
</evidence>